<protein>
    <submittedName>
        <fullName evidence="2">Uncharacterized protein</fullName>
    </submittedName>
</protein>
<feature type="region of interest" description="Disordered" evidence="1">
    <location>
        <begin position="1"/>
        <end position="74"/>
    </location>
</feature>
<keyword evidence="3" id="KW-1185">Reference proteome</keyword>
<evidence type="ECO:0000256" key="1">
    <source>
        <dbReference type="SAM" id="MobiDB-lite"/>
    </source>
</evidence>
<dbReference type="AlphaFoldDB" id="A0AAQ3P5U9"/>
<feature type="compositionally biased region" description="Low complexity" evidence="1">
    <location>
        <begin position="152"/>
        <end position="161"/>
    </location>
</feature>
<organism evidence="2 3">
    <name type="scientific">Vigna mungo</name>
    <name type="common">Black gram</name>
    <name type="synonym">Phaseolus mungo</name>
    <dbReference type="NCBI Taxonomy" id="3915"/>
    <lineage>
        <taxon>Eukaryota</taxon>
        <taxon>Viridiplantae</taxon>
        <taxon>Streptophyta</taxon>
        <taxon>Embryophyta</taxon>
        <taxon>Tracheophyta</taxon>
        <taxon>Spermatophyta</taxon>
        <taxon>Magnoliopsida</taxon>
        <taxon>eudicotyledons</taxon>
        <taxon>Gunneridae</taxon>
        <taxon>Pentapetalae</taxon>
        <taxon>rosids</taxon>
        <taxon>fabids</taxon>
        <taxon>Fabales</taxon>
        <taxon>Fabaceae</taxon>
        <taxon>Papilionoideae</taxon>
        <taxon>50 kb inversion clade</taxon>
        <taxon>NPAAA clade</taxon>
        <taxon>indigoferoid/millettioid clade</taxon>
        <taxon>Phaseoleae</taxon>
        <taxon>Vigna</taxon>
    </lineage>
</organism>
<reference evidence="2 3" key="1">
    <citation type="journal article" date="2023" name="Life. Sci Alliance">
        <title>Evolutionary insights into 3D genome organization and epigenetic landscape of Vigna mungo.</title>
        <authorList>
            <person name="Junaid A."/>
            <person name="Singh B."/>
            <person name="Bhatia S."/>
        </authorList>
    </citation>
    <scope>NUCLEOTIDE SEQUENCE [LARGE SCALE GENOMIC DNA]</scope>
    <source>
        <strain evidence="2">Urdbean</strain>
    </source>
</reference>
<feature type="compositionally biased region" description="Polar residues" evidence="1">
    <location>
        <begin position="51"/>
        <end position="67"/>
    </location>
</feature>
<sequence>MAAPMDRAGEKKLNCNHKEHGRSIRSDGVDLRNTETNAGDAEETQCRDNNLKNQAESSQTRESGQNKTMEHQCQRKKNPVFEKYMMDQLIRSFTLKAAPFANSLCSKWPKTMGELQERAVEFMRIEERHVFHKGQQDEATASSVGDKGGGPKPKNLPKGPKFNQYSPMNALRAKILEEALSTNLLPPLRRNPTPRNVDGRKHCEYPQNLGHTTEEYTTLRDEQRIIFLRMEKESEELENCSSYVDREQRLIPVITFSDEDFHVPDPDQYDPMVITTVITHYSVSKEGAWMFIGYDDLIDEACPHPS</sequence>
<feature type="compositionally biased region" description="Basic and acidic residues" evidence="1">
    <location>
        <begin position="7"/>
        <end position="33"/>
    </location>
</feature>
<evidence type="ECO:0000313" key="3">
    <source>
        <dbReference type="Proteomes" id="UP001374535"/>
    </source>
</evidence>
<feature type="region of interest" description="Disordered" evidence="1">
    <location>
        <begin position="186"/>
        <end position="207"/>
    </location>
</feature>
<name>A0AAQ3P5U9_VIGMU</name>
<accession>A0AAQ3P5U9</accession>
<gene>
    <name evidence="2" type="ORF">V8G54_000494</name>
</gene>
<feature type="region of interest" description="Disordered" evidence="1">
    <location>
        <begin position="131"/>
        <end position="163"/>
    </location>
</feature>
<dbReference type="EMBL" id="CP144700">
    <property type="protein sequence ID" value="WVZ21950.1"/>
    <property type="molecule type" value="Genomic_DNA"/>
</dbReference>
<evidence type="ECO:0000313" key="2">
    <source>
        <dbReference type="EMBL" id="WVZ21950.1"/>
    </source>
</evidence>
<dbReference type="Proteomes" id="UP001374535">
    <property type="component" value="Chromosome 1"/>
</dbReference>
<feature type="compositionally biased region" description="Low complexity" evidence="1">
    <location>
        <begin position="186"/>
        <end position="196"/>
    </location>
</feature>
<proteinExistence type="predicted"/>